<dbReference type="EMBL" id="LAZR01003385">
    <property type="protein sequence ID" value="KKN18901.1"/>
    <property type="molecule type" value="Genomic_DNA"/>
</dbReference>
<sequence length="413" mass="47640">MLEIQKEYLCRVCKGELVDRVNFGEIYPSAFVENHDGLTKAPLILASCVECNLVQLRHTVSLDSMYRQYWYRSGLNPSMRNDLKDIANSIIEKVTILPGDIIVDIGCNDGTLFNFFPDYSFKIGFDPAKNLERLVGKNCDRFFNEYFPHKKFMIKAKVITSIAMFYDLPDPMSFISAIKDMLTNDGIWVIQLTDLFSMLRINAFDNICFEHLEYYTLSNLISMLSEFDLEIFDLEYNKVNGGSLRVYVSHPSAYPYNREIVKYLITEANYLNSDDDFLSSFINRIFEIGKSLVTELQSQHEVSSIFVLGASTKGNTLLQLFSIDNTIIDYAAEINEEKFGLRTVGSNIEIISEEKALEMNPDFLLCLPWAFKETFLNKKHIREYMQNGGSLIFPLPYLHICTMQNDEIIEERL</sequence>
<name>A0A0F9R0R3_9ZZZZ</name>
<gene>
    <name evidence="2" type="ORF">LCGC14_0951210</name>
</gene>
<dbReference type="InterPro" id="IPR038576">
    <property type="entry name" value="Methyltransf_Zn-bd_dom_put_sf"/>
</dbReference>
<dbReference type="InterPro" id="IPR029063">
    <property type="entry name" value="SAM-dependent_MTases_sf"/>
</dbReference>
<dbReference type="Gene3D" id="3.40.50.720">
    <property type="entry name" value="NAD(P)-binding Rossmann-like Domain"/>
    <property type="match status" value="1"/>
</dbReference>
<dbReference type="Pfam" id="PF08484">
    <property type="entry name" value="Methyltransf_14"/>
    <property type="match status" value="1"/>
</dbReference>
<dbReference type="InterPro" id="IPR013691">
    <property type="entry name" value="MeTrfase_14"/>
</dbReference>
<dbReference type="Gene3D" id="3.40.50.150">
    <property type="entry name" value="Vaccinia Virus protein VP39"/>
    <property type="match status" value="1"/>
</dbReference>
<evidence type="ECO:0000313" key="2">
    <source>
        <dbReference type="EMBL" id="KKN18901.1"/>
    </source>
</evidence>
<comment type="caution">
    <text evidence="2">The sequence shown here is derived from an EMBL/GenBank/DDBJ whole genome shotgun (WGS) entry which is preliminary data.</text>
</comment>
<dbReference type="Gene3D" id="6.20.50.110">
    <property type="entry name" value="Methyltransferase, zinc-binding domain"/>
    <property type="match status" value="1"/>
</dbReference>
<dbReference type="AlphaFoldDB" id="A0A0F9R0R3"/>
<dbReference type="SUPFAM" id="SSF53335">
    <property type="entry name" value="S-adenosyl-L-methionine-dependent methyltransferases"/>
    <property type="match status" value="1"/>
</dbReference>
<dbReference type="Pfam" id="PF13489">
    <property type="entry name" value="Methyltransf_23"/>
    <property type="match status" value="1"/>
</dbReference>
<accession>A0A0F9R0R3</accession>
<proteinExistence type="predicted"/>
<protein>
    <recommendedName>
        <fullName evidence="1">C-methyltransferase domain-containing protein</fullName>
    </recommendedName>
</protein>
<organism evidence="2">
    <name type="scientific">marine sediment metagenome</name>
    <dbReference type="NCBI Taxonomy" id="412755"/>
    <lineage>
        <taxon>unclassified sequences</taxon>
        <taxon>metagenomes</taxon>
        <taxon>ecological metagenomes</taxon>
    </lineage>
</organism>
<evidence type="ECO:0000259" key="1">
    <source>
        <dbReference type="Pfam" id="PF08484"/>
    </source>
</evidence>
<reference evidence="2" key="1">
    <citation type="journal article" date="2015" name="Nature">
        <title>Complex archaea that bridge the gap between prokaryotes and eukaryotes.</title>
        <authorList>
            <person name="Spang A."/>
            <person name="Saw J.H."/>
            <person name="Jorgensen S.L."/>
            <person name="Zaremba-Niedzwiedzka K."/>
            <person name="Martijn J."/>
            <person name="Lind A.E."/>
            <person name="van Eijk R."/>
            <person name="Schleper C."/>
            <person name="Guy L."/>
            <person name="Ettema T.J."/>
        </authorList>
    </citation>
    <scope>NUCLEOTIDE SEQUENCE</scope>
</reference>
<feature type="domain" description="C-methyltransferase" evidence="1">
    <location>
        <begin position="239"/>
        <end position="396"/>
    </location>
</feature>